<organism evidence="5 6">
    <name type="scientific">Allorhizobium taibaishanense</name>
    <dbReference type="NCBI Taxonomy" id="887144"/>
    <lineage>
        <taxon>Bacteria</taxon>
        <taxon>Pseudomonadati</taxon>
        <taxon>Pseudomonadota</taxon>
        <taxon>Alphaproteobacteria</taxon>
        <taxon>Hyphomicrobiales</taxon>
        <taxon>Rhizobiaceae</taxon>
        <taxon>Rhizobium/Agrobacterium group</taxon>
        <taxon>Allorhizobium</taxon>
    </lineage>
</organism>
<dbReference type="Proteomes" id="UP000544107">
    <property type="component" value="Unassembled WGS sequence"/>
</dbReference>
<feature type="domain" description="RNA-binding S4" evidence="3">
    <location>
        <begin position="12"/>
        <end position="77"/>
    </location>
</feature>
<dbReference type="Proteomes" id="UP000185598">
    <property type="component" value="Unassembled WGS sequence"/>
</dbReference>
<dbReference type="RefSeq" id="WP_075615976.1">
    <property type="nucleotide sequence ID" value="NZ_JACIED010000004.1"/>
</dbReference>
<dbReference type="EMBL" id="JACIED010000004">
    <property type="protein sequence ID" value="MBB4009027.1"/>
    <property type="molecule type" value="Genomic_DNA"/>
</dbReference>
<evidence type="ECO:0000313" key="4">
    <source>
        <dbReference type="EMBL" id="MBB4009027.1"/>
    </source>
</evidence>
<comment type="caution">
    <text evidence="5">The sequence shown here is derived from an EMBL/GenBank/DDBJ whole genome shotgun (WGS) entry which is preliminary data.</text>
</comment>
<evidence type="ECO:0000259" key="3">
    <source>
        <dbReference type="SMART" id="SM00363"/>
    </source>
</evidence>
<feature type="compositionally biased region" description="Basic and acidic residues" evidence="2">
    <location>
        <begin position="123"/>
        <end position="133"/>
    </location>
</feature>
<dbReference type="PROSITE" id="PS50889">
    <property type="entry name" value="S4"/>
    <property type="match status" value="1"/>
</dbReference>
<dbReference type="Gene3D" id="3.10.290.10">
    <property type="entry name" value="RNA-binding S4 domain"/>
    <property type="match status" value="1"/>
</dbReference>
<accession>A0A1Q9A2I2</accession>
<evidence type="ECO:0000256" key="1">
    <source>
        <dbReference type="PROSITE-ProRule" id="PRU00182"/>
    </source>
</evidence>
<dbReference type="OrthoDB" id="9797176at2"/>
<dbReference type="SMART" id="SM00363">
    <property type="entry name" value="S4"/>
    <property type="match status" value="1"/>
</dbReference>
<dbReference type="SUPFAM" id="SSF55174">
    <property type="entry name" value="Alpha-L RNA-binding motif"/>
    <property type="match status" value="1"/>
</dbReference>
<dbReference type="CDD" id="cd00165">
    <property type="entry name" value="S4"/>
    <property type="match status" value="1"/>
</dbReference>
<reference evidence="4 7" key="2">
    <citation type="submission" date="2020-08" db="EMBL/GenBank/DDBJ databases">
        <title>Genomic Encyclopedia of Type Strains, Phase IV (KMG-IV): sequencing the most valuable type-strain genomes for metagenomic binning, comparative biology and taxonomic classification.</title>
        <authorList>
            <person name="Goeker M."/>
        </authorList>
    </citation>
    <scope>NUCLEOTIDE SEQUENCE [LARGE SCALE GENOMIC DNA]</scope>
    <source>
        <strain evidence="4 7">DSM 100021</strain>
    </source>
</reference>
<reference evidence="5 6" key="1">
    <citation type="submission" date="2016-09" db="EMBL/GenBank/DDBJ databases">
        <title>Rhizobium oryziradicis sp. nov., isolated from the root of rice.</title>
        <authorList>
            <person name="Zhao J."/>
            <person name="Zhang X."/>
        </authorList>
    </citation>
    <scope>NUCLEOTIDE SEQUENCE [LARGE SCALE GENOMIC DNA]</scope>
    <source>
        <strain evidence="5 6">14971</strain>
    </source>
</reference>
<evidence type="ECO:0000313" key="6">
    <source>
        <dbReference type="Proteomes" id="UP000185598"/>
    </source>
</evidence>
<proteinExistence type="predicted"/>
<evidence type="ECO:0000256" key="2">
    <source>
        <dbReference type="SAM" id="MobiDB-lite"/>
    </source>
</evidence>
<feature type="region of interest" description="Disordered" evidence="2">
    <location>
        <begin position="78"/>
        <end position="133"/>
    </location>
</feature>
<dbReference type="GO" id="GO:0003723">
    <property type="term" value="F:RNA binding"/>
    <property type="evidence" value="ECO:0007669"/>
    <property type="project" value="UniProtKB-KW"/>
</dbReference>
<dbReference type="Pfam" id="PF01479">
    <property type="entry name" value="S4"/>
    <property type="match status" value="1"/>
</dbReference>
<dbReference type="STRING" id="887144.BJF91_01605"/>
<keyword evidence="1" id="KW-0694">RNA-binding</keyword>
<dbReference type="InterPro" id="IPR002942">
    <property type="entry name" value="S4_RNA-bd"/>
</dbReference>
<keyword evidence="4" id="KW-0346">Stress response</keyword>
<name>A0A1Q9A2I2_9HYPH</name>
<dbReference type="EMBL" id="MKIN01000023">
    <property type="protein sequence ID" value="OLP48665.1"/>
    <property type="molecule type" value="Genomic_DNA"/>
</dbReference>
<evidence type="ECO:0000313" key="7">
    <source>
        <dbReference type="Proteomes" id="UP000544107"/>
    </source>
</evidence>
<sequence length="133" mass="15148">MSQEQPLAGASQRIDKWLFFARIFKSRTLAQQHIVSGRVKVNGKAARQPSANLRPGDKLEITLLNRDLVLIVREPGSHRGPYEQAKLLYEDQSPPPPPRDTLTPFEQAQRLPGAGRPTKRERRQLDRLMDSED</sequence>
<keyword evidence="6" id="KW-1185">Reference proteome</keyword>
<protein>
    <submittedName>
        <fullName evidence="5">RNA-binding protein</fullName>
    </submittedName>
    <submittedName>
        <fullName evidence="4">Ribosome-associated heat shock protein Hsp15</fullName>
    </submittedName>
</protein>
<dbReference type="InterPro" id="IPR036986">
    <property type="entry name" value="S4_RNA-bd_sf"/>
</dbReference>
<evidence type="ECO:0000313" key="5">
    <source>
        <dbReference type="EMBL" id="OLP48665.1"/>
    </source>
</evidence>
<gene>
    <name evidence="5" type="ORF">BJF91_01605</name>
    <name evidence="4" type="ORF">GGQ71_003309</name>
</gene>
<dbReference type="AlphaFoldDB" id="A0A1Q9A2I2"/>